<dbReference type="STRING" id="660517.SAMN04487946_105110"/>
<dbReference type="Pfam" id="PF00583">
    <property type="entry name" value="Acetyltransf_1"/>
    <property type="match status" value="1"/>
</dbReference>
<proteinExistence type="predicted"/>
<evidence type="ECO:0000256" key="1">
    <source>
        <dbReference type="ARBA" id="ARBA00022679"/>
    </source>
</evidence>
<reference evidence="6" key="1">
    <citation type="submission" date="2016-10" db="EMBL/GenBank/DDBJ databases">
        <authorList>
            <person name="Varghese N."/>
            <person name="Submissions S."/>
        </authorList>
    </citation>
    <scope>NUCLEOTIDE SEQUENCE [LARGE SCALE GENOMIC DNA]</scope>
    <source>
        <strain evidence="6">CGMCC 1.10118</strain>
    </source>
</reference>
<dbReference type="Proteomes" id="UP000199170">
    <property type="component" value="Unassembled WGS sequence"/>
</dbReference>
<dbReference type="RefSeq" id="WP_089766938.1">
    <property type="nucleotide sequence ID" value="NZ_FNPB01000005.1"/>
</dbReference>
<dbReference type="PROSITE" id="PS51186">
    <property type="entry name" value="GNAT"/>
    <property type="match status" value="1"/>
</dbReference>
<dbReference type="Gene3D" id="3.40.630.30">
    <property type="match status" value="1"/>
</dbReference>
<feature type="region of interest" description="Disordered" evidence="3">
    <location>
        <begin position="158"/>
        <end position="240"/>
    </location>
</feature>
<keyword evidence="2" id="KW-0012">Acyltransferase</keyword>
<evidence type="ECO:0000256" key="3">
    <source>
        <dbReference type="SAM" id="MobiDB-lite"/>
    </source>
</evidence>
<accession>A0A1H3GDF7</accession>
<dbReference type="InterPro" id="IPR016181">
    <property type="entry name" value="Acyl_CoA_acyltransferase"/>
</dbReference>
<dbReference type="EMBL" id="FNPB01000005">
    <property type="protein sequence ID" value="SDY01316.1"/>
    <property type="molecule type" value="Genomic_DNA"/>
</dbReference>
<evidence type="ECO:0000313" key="5">
    <source>
        <dbReference type="EMBL" id="SDY01316.1"/>
    </source>
</evidence>
<dbReference type="InterPro" id="IPR000182">
    <property type="entry name" value="GNAT_dom"/>
</dbReference>
<protein>
    <submittedName>
        <fullName evidence="5">Acetyltransferase (GNAT) family protein</fullName>
    </submittedName>
</protein>
<dbReference type="CDD" id="cd04301">
    <property type="entry name" value="NAT_SF"/>
    <property type="match status" value="1"/>
</dbReference>
<dbReference type="InterPro" id="IPR050832">
    <property type="entry name" value="Bact_Acetyltransf"/>
</dbReference>
<keyword evidence="6" id="KW-1185">Reference proteome</keyword>
<evidence type="ECO:0000259" key="4">
    <source>
        <dbReference type="PROSITE" id="PS51186"/>
    </source>
</evidence>
<gene>
    <name evidence="5" type="ORF">SAMN04487946_105110</name>
</gene>
<dbReference type="PANTHER" id="PTHR43877">
    <property type="entry name" value="AMINOALKYLPHOSPHONATE N-ACETYLTRANSFERASE-RELATED-RELATED"/>
    <property type="match status" value="1"/>
</dbReference>
<evidence type="ECO:0000256" key="2">
    <source>
        <dbReference type="ARBA" id="ARBA00023315"/>
    </source>
</evidence>
<keyword evidence="1 5" id="KW-0808">Transferase</keyword>
<organism evidence="5 6">
    <name type="scientific">Halobellus clavatus</name>
    <dbReference type="NCBI Taxonomy" id="660517"/>
    <lineage>
        <taxon>Archaea</taxon>
        <taxon>Methanobacteriati</taxon>
        <taxon>Methanobacteriota</taxon>
        <taxon>Stenosarchaea group</taxon>
        <taxon>Halobacteria</taxon>
        <taxon>Halobacteriales</taxon>
        <taxon>Haloferacaceae</taxon>
        <taxon>Halobellus</taxon>
    </lineage>
</organism>
<sequence>MGDSDDPSDASAAVAIERPDVDEVETLVELWVALAAGQRAFGSHVEAEANRAHVRDTLARHAVTGGVKIARVDGSIVGFVTFGPERGGYDQNATRGVVRNLYVRPAYRGLGIGGRLLDAAEAALSDSGVAVVALETMAENARARAFYRERGYEPHRVEFEKSVVDGESSDEADSKADDGGKSTDDGDKSTNGGGNTTGNNGTATDDSDKTTGDGNTSSADTKPVEDGLATAGEDGADDHK</sequence>
<dbReference type="SUPFAM" id="SSF55729">
    <property type="entry name" value="Acyl-CoA N-acyltransferases (Nat)"/>
    <property type="match status" value="1"/>
</dbReference>
<dbReference type="GO" id="GO:0016747">
    <property type="term" value="F:acyltransferase activity, transferring groups other than amino-acyl groups"/>
    <property type="evidence" value="ECO:0007669"/>
    <property type="project" value="InterPro"/>
</dbReference>
<dbReference type="OrthoDB" id="38613at2157"/>
<evidence type="ECO:0000313" key="6">
    <source>
        <dbReference type="Proteomes" id="UP000199170"/>
    </source>
</evidence>
<feature type="domain" description="N-acetyltransferase" evidence="4">
    <location>
        <begin position="14"/>
        <end position="173"/>
    </location>
</feature>
<feature type="compositionally biased region" description="Basic and acidic residues" evidence="3">
    <location>
        <begin position="172"/>
        <end position="188"/>
    </location>
</feature>
<name>A0A1H3GDF7_9EURY</name>
<dbReference type="AlphaFoldDB" id="A0A1H3GDF7"/>